<keyword evidence="2" id="KW-1185">Reference proteome</keyword>
<dbReference type="OrthoDB" id="5875813at2759"/>
<evidence type="ECO:0000313" key="1">
    <source>
        <dbReference type="EMBL" id="RCN42791.1"/>
    </source>
</evidence>
<accession>A0A368GEJ7</accession>
<gene>
    <name evidence="1" type="ORF">ANCCAN_11224</name>
</gene>
<reference evidence="1 2" key="1">
    <citation type="submission" date="2014-10" db="EMBL/GenBank/DDBJ databases">
        <title>Draft genome of the hookworm Ancylostoma caninum.</title>
        <authorList>
            <person name="Mitreva M."/>
        </authorList>
    </citation>
    <scope>NUCLEOTIDE SEQUENCE [LARGE SCALE GENOMIC DNA]</scope>
    <source>
        <strain evidence="1 2">Baltimore</strain>
    </source>
</reference>
<organism evidence="1 2">
    <name type="scientific">Ancylostoma caninum</name>
    <name type="common">Dog hookworm</name>
    <dbReference type="NCBI Taxonomy" id="29170"/>
    <lineage>
        <taxon>Eukaryota</taxon>
        <taxon>Metazoa</taxon>
        <taxon>Ecdysozoa</taxon>
        <taxon>Nematoda</taxon>
        <taxon>Chromadorea</taxon>
        <taxon>Rhabditida</taxon>
        <taxon>Rhabditina</taxon>
        <taxon>Rhabditomorpha</taxon>
        <taxon>Strongyloidea</taxon>
        <taxon>Ancylostomatidae</taxon>
        <taxon>Ancylostomatinae</taxon>
        <taxon>Ancylostoma</taxon>
    </lineage>
</organism>
<comment type="caution">
    <text evidence="1">The sequence shown here is derived from an EMBL/GenBank/DDBJ whole genome shotgun (WGS) entry which is preliminary data.</text>
</comment>
<sequence length="86" mass="9778">MATILFLTINHGSLFKSSTALGKETTGESLEELTDQEWETDRKDPIQQLVKNILHKICDGKGRTQPEVNVQLKDRSGQERFIYGED</sequence>
<dbReference type="EMBL" id="JOJR01000179">
    <property type="protein sequence ID" value="RCN42791.1"/>
    <property type="molecule type" value="Genomic_DNA"/>
</dbReference>
<proteinExistence type="predicted"/>
<protein>
    <submittedName>
        <fullName evidence="1">Uncharacterized protein</fullName>
    </submittedName>
</protein>
<evidence type="ECO:0000313" key="2">
    <source>
        <dbReference type="Proteomes" id="UP000252519"/>
    </source>
</evidence>
<dbReference type="Proteomes" id="UP000252519">
    <property type="component" value="Unassembled WGS sequence"/>
</dbReference>
<name>A0A368GEJ7_ANCCA</name>
<dbReference type="AlphaFoldDB" id="A0A368GEJ7"/>